<keyword evidence="5" id="KW-0735">Signal-anchor</keyword>
<comment type="catalytic activity">
    <reaction evidence="11">
        <text>N-{alpha-Glc-(1-&gt;3)-alpha-Man-(1-&gt;2)-alpha-Man-(1-&gt;2)-alpha-Man-(1-&gt;3)-[alpha-Man-(1-&gt;2)-alpha-Man-(1-&gt;3)-[alpha-Man-(1-&gt;2)-alpha-Man-(1-&gt;6)]-alpha-Man-(1-&gt;6)]-beta-Man-(1-&gt;4)-beta-GlcNAc-(1-&gt;4)-beta-GlcNAc}-L-asparaginyl-[protein] + H2O = alpha-D-glucosyl-(1-&gt;3)-D-mannopyranose + N(4)-{alpha-D-Man-(1-&gt;2)-alpha-D-Man-(1-&gt;3)-[alpha-D-Man-(1-&gt;2)-alpha-D-Man-(1-&gt;3)-[alpha-D-Man-(1-&gt;2)-alpha-D-Man-(1-&gt;6)]-alpha-D-Man-(1-&gt;6)]-beta-D-Man-(1-&gt;4)-beta-D-GlaNAc-(1-&gt;4)-beta-D-GlcNAc}-L-asparaginyl-[protein] (N-glucan mannose isomer 8A1,2,3B1,2)</text>
        <dbReference type="Rhea" id="RHEA:54824"/>
        <dbReference type="Rhea" id="RHEA-COMP:14010"/>
        <dbReference type="Rhea" id="RHEA-COMP:14011"/>
        <dbReference type="ChEBI" id="CHEBI:15377"/>
        <dbReference type="ChEBI" id="CHEBI:52996"/>
        <dbReference type="ChEBI" id="CHEBI:59080"/>
        <dbReference type="ChEBI" id="CHEBI:60627"/>
        <dbReference type="EC" id="3.2.1.130"/>
    </reaction>
</comment>
<evidence type="ECO:0000256" key="9">
    <source>
        <dbReference type="ARBA" id="ARBA00038876"/>
    </source>
</evidence>
<sequence length="441" mass="50919">MARFRRKSCCALIALALAVFIITVILKSLNPEDNQFGSQFALRLIPPPGQMEQDNSVVVSAKPAQLIPAEKADRMENKMQDFPEPNYNVHAFYYVWYGNPQFDGKYVHWDHPLLPHWDPKVASGYSTGRHHPPDDIGANFYPALGPYSSRDPSVLEEHMRQLRTADVGVLAVSWYPLSMNDDNGEEIDNFLPLVLDAADKYQLKVAFNIEPYKGRDDANMHENIKYIVERYGNHPAFYRYKTSTGKFLPLYYIYDSYLQTPDVWAQLLKPNGISTIRNTLYDGIFIALLVEESHKKDIQTAGFDGIYTYFATNGFTYGSSHHNWRSIKTFCDYNNLIFIPSVGPGYIDTSIRPWNSQNTRNRINGKYYETSFNAAVEARPQIISITSFNEWHEGTQIEKAIPKTWGKTVYLDYLPHKPTVYLEITQKWARKFSEEQKKWLE</sequence>
<evidence type="ECO:0000256" key="3">
    <source>
        <dbReference type="ARBA" id="ARBA00022692"/>
    </source>
</evidence>
<dbReference type="InterPro" id="IPR026071">
    <property type="entry name" value="Glyco_Hydrolase_99"/>
</dbReference>
<dbReference type="GeneID" id="113078772"/>
<dbReference type="OrthoDB" id="406152at2759"/>
<comment type="similarity">
    <text evidence="2">Belongs to the glycosyl hydrolase 99 family.</text>
</comment>
<comment type="subcellular location">
    <subcellularLocation>
        <location evidence="1">Golgi apparatus membrane</location>
        <topology evidence="1">Single-pass type II membrane protein</topology>
    </subcellularLocation>
</comment>
<evidence type="ECO:0000256" key="6">
    <source>
        <dbReference type="ARBA" id="ARBA00022989"/>
    </source>
</evidence>
<dbReference type="Pfam" id="PF16317">
    <property type="entry name" value="Glyco_hydro_99"/>
    <property type="match status" value="1"/>
</dbReference>
<dbReference type="CDD" id="cd11574">
    <property type="entry name" value="GH99"/>
    <property type="match status" value="1"/>
</dbReference>
<gene>
    <name evidence="13" type="primary">LOC113078772</name>
</gene>
<evidence type="ECO:0000256" key="8">
    <source>
        <dbReference type="ARBA" id="ARBA00023136"/>
    </source>
</evidence>
<protein>
    <recommendedName>
        <fullName evidence="10">Glycoprotein endo-alpha-1,2-mannosidase</fullName>
        <ecNumber evidence="9">3.2.1.130</ecNumber>
    </recommendedName>
</protein>
<dbReference type="PROSITE" id="PS00430">
    <property type="entry name" value="TONB_DEPENDENT_REC_1"/>
    <property type="match status" value="1"/>
</dbReference>
<dbReference type="GO" id="GO:0004569">
    <property type="term" value="F:glycoprotein endo-alpha-1,2-mannosidase activity"/>
    <property type="evidence" value="ECO:0007669"/>
    <property type="project" value="UniProtKB-EC"/>
</dbReference>
<dbReference type="KEGG" id="caua:113078772"/>
<proteinExistence type="inferred from homology"/>
<evidence type="ECO:0000256" key="10">
    <source>
        <dbReference type="ARBA" id="ARBA00039288"/>
    </source>
</evidence>
<organism evidence="12 13">
    <name type="scientific">Carassius auratus</name>
    <name type="common">Goldfish</name>
    <dbReference type="NCBI Taxonomy" id="7957"/>
    <lineage>
        <taxon>Eukaryota</taxon>
        <taxon>Metazoa</taxon>
        <taxon>Chordata</taxon>
        <taxon>Craniata</taxon>
        <taxon>Vertebrata</taxon>
        <taxon>Euteleostomi</taxon>
        <taxon>Actinopterygii</taxon>
        <taxon>Neopterygii</taxon>
        <taxon>Teleostei</taxon>
        <taxon>Ostariophysi</taxon>
        <taxon>Cypriniformes</taxon>
        <taxon>Cyprinidae</taxon>
        <taxon>Cyprininae</taxon>
        <taxon>Carassius</taxon>
    </lineage>
</organism>
<keyword evidence="7" id="KW-0333">Golgi apparatus</keyword>
<evidence type="ECO:0000256" key="11">
    <source>
        <dbReference type="ARBA" id="ARBA00049330"/>
    </source>
</evidence>
<dbReference type="PANTHER" id="PTHR13572">
    <property type="entry name" value="ENDO-ALPHA-1,2-MANNOSIDASE"/>
    <property type="match status" value="1"/>
</dbReference>
<keyword evidence="8" id="KW-0472">Membrane</keyword>
<evidence type="ECO:0000256" key="4">
    <source>
        <dbReference type="ARBA" id="ARBA00022801"/>
    </source>
</evidence>
<evidence type="ECO:0000313" key="12">
    <source>
        <dbReference type="Proteomes" id="UP000515129"/>
    </source>
</evidence>
<keyword evidence="4" id="KW-0378">Hydrolase</keyword>
<dbReference type="AlphaFoldDB" id="A0A6P6NC83"/>
<dbReference type="Proteomes" id="UP000515129">
    <property type="component" value="Unplaced"/>
</dbReference>
<dbReference type="GO" id="GO:0000139">
    <property type="term" value="C:Golgi membrane"/>
    <property type="evidence" value="ECO:0007669"/>
    <property type="project" value="UniProtKB-SubCell"/>
</dbReference>
<evidence type="ECO:0000256" key="2">
    <source>
        <dbReference type="ARBA" id="ARBA00009559"/>
    </source>
</evidence>
<evidence type="ECO:0000256" key="1">
    <source>
        <dbReference type="ARBA" id="ARBA00004323"/>
    </source>
</evidence>
<dbReference type="PANTHER" id="PTHR13572:SF1">
    <property type="entry name" value="GLYCOPROTEIN ENDO-ALPHA-1,2-MANNOSIDASE"/>
    <property type="match status" value="1"/>
</dbReference>
<keyword evidence="3" id="KW-0812">Transmembrane</keyword>
<dbReference type="InterPro" id="IPR010916">
    <property type="entry name" value="TonB_box_CS"/>
</dbReference>
<dbReference type="EC" id="3.2.1.130" evidence="9"/>
<dbReference type="Gene3D" id="3.20.20.80">
    <property type="entry name" value="Glycosidases"/>
    <property type="match status" value="1"/>
</dbReference>
<evidence type="ECO:0000256" key="7">
    <source>
        <dbReference type="ARBA" id="ARBA00023034"/>
    </source>
</evidence>
<name>A0A6P6NC83_CARAU</name>
<accession>A0A6P6NC83</accession>
<reference evidence="13" key="1">
    <citation type="submission" date="2025-08" db="UniProtKB">
        <authorList>
            <consortium name="RefSeq"/>
        </authorList>
    </citation>
    <scope>IDENTIFICATION</scope>
    <source>
        <strain evidence="13">Wakin</strain>
        <tissue evidence="13">Muscle</tissue>
    </source>
</reference>
<dbReference type="FunFam" id="3.20.20.80:FF:000019">
    <property type="entry name" value="glycoprotein endo-alpha-1,2-mannosidase"/>
    <property type="match status" value="1"/>
</dbReference>
<keyword evidence="6" id="KW-1133">Transmembrane helix</keyword>
<evidence type="ECO:0000256" key="5">
    <source>
        <dbReference type="ARBA" id="ARBA00022968"/>
    </source>
</evidence>
<evidence type="ECO:0000313" key="13">
    <source>
        <dbReference type="RefSeq" id="XP_026106855.1"/>
    </source>
</evidence>
<dbReference type="RefSeq" id="XP_026106855.1">
    <property type="nucleotide sequence ID" value="XM_026251070.1"/>
</dbReference>
<keyword evidence="12" id="KW-1185">Reference proteome</keyword>